<sequence>MLKLLRPGTASISRVEKNDPASIHVETLSCLLPEDEAFLAAFTEQQRKTVIRKVDIRLIPILALLYLLAYLDRANIGNAKIEGLVADLRLSGSQYNIALSIFFIPYVILGTPSNLLLLKFARPSTYIGICMALWGITMTLTGVVQNFGGLIACRFLLGAFEAGFFPAAVFIVSRWYLPNETQVRVALFYTSSALAGAFSGLLAFAIAKMDGLAGLAGWRWIFIVEGIATVVAGVATFFILVDSPALSQRWLSQDEIRYLELRHAAVRGSRAESQESISNWRVMKAVLLDWQLYFQALVYWSNTAPNYGLKFTMPQIIKNMGYSSSNAQLLTIPPYVAGAISAYLSALFADRFTWRMPFIVAPQLLVVVSFIILFIKSANISENIGVCYFAIVLACIGFYPINPGGNAWTVENLAGSTKRAAGIAYMLGIGNVGGVIGSYIYIDGQAPRYPTGFGASFGFAALGILSCLVLECGFWAINRQRAKLGEEEIRAAYTDEELAKLGDRSPLFRYTL</sequence>
<feature type="transmembrane region" description="Helical" evidence="6">
    <location>
        <begin position="149"/>
        <end position="173"/>
    </location>
</feature>
<dbReference type="FunFam" id="1.20.1250.20:FF:000364">
    <property type="entry name" value="MFS general substrate transporter"/>
    <property type="match status" value="1"/>
</dbReference>
<evidence type="ECO:0000259" key="7">
    <source>
        <dbReference type="PROSITE" id="PS50850"/>
    </source>
</evidence>
<dbReference type="PANTHER" id="PTHR43791:SF54">
    <property type="entry name" value="MAJOR FACILITATOR SUPERFAMILY (MFS) PROFILE DOMAIN-CONTAINING PROTEIN-RELATED"/>
    <property type="match status" value="1"/>
</dbReference>
<evidence type="ECO:0000256" key="2">
    <source>
        <dbReference type="ARBA" id="ARBA00022448"/>
    </source>
</evidence>
<organism evidence="8 9">
    <name type="scientific">Akanthomyces muscarius</name>
    <name type="common">Entomopathogenic fungus</name>
    <name type="synonym">Lecanicillium muscarium</name>
    <dbReference type="NCBI Taxonomy" id="2231603"/>
    <lineage>
        <taxon>Eukaryota</taxon>
        <taxon>Fungi</taxon>
        <taxon>Dikarya</taxon>
        <taxon>Ascomycota</taxon>
        <taxon>Pezizomycotina</taxon>
        <taxon>Sordariomycetes</taxon>
        <taxon>Hypocreomycetidae</taxon>
        <taxon>Hypocreales</taxon>
        <taxon>Cordycipitaceae</taxon>
        <taxon>Akanthomyces</taxon>
    </lineage>
</organism>
<feature type="domain" description="Major facilitator superfamily (MFS) profile" evidence="7">
    <location>
        <begin position="58"/>
        <end position="481"/>
    </location>
</feature>
<dbReference type="KEGG" id="amus:LMH87_004800"/>
<feature type="transmembrane region" description="Helical" evidence="6">
    <location>
        <begin position="185"/>
        <end position="206"/>
    </location>
</feature>
<dbReference type="GO" id="GO:0016020">
    <property type="term" value="C:membrane"/>
    <property type="evidence" value="ECO:0007669"/>
    <property type="project" value="UniProtKB-SubCell"/>
</dbReference>
<feature type="transmembrane region" description="Helical" evidence="6">
    <location>
        <begin position="454"/>
        <end position="477"/>
    </location>
</feature>
<evidence type="ECO:0000313" key="8">
    <source>
        <dbReference type="EMBL" id="KAJ4145969.1"/>
    </source>
</evidence>
<feature type="transmembrane region" description="Helical" evidence="6">
    <location>
        <begin position="422"/>
        <end position="442"/>
    </location>
</feature>
<feature type="transmembrane region" description="Helical" evidence="6">
    <location>
        <begin position="327"/>
        <end position="348"/>
    </location>
</feature>
<gene>
    <name evidence="8" type="ORF">LMH87_004800</name>
</gene>
<protein>
    <recommendedName>
        <fullName evidence="7">Major facilitator superfamily (MFS) profile domain-containing protein</fullName>
    </recommendedName>
</protein>
<feature type="transmembrane region" description="Helical" evidence="6">
    <location>
        <begin position="218"/>
        <end position="241"/>
    </location>
</feature>
<feature type="transmembrane region" description="Helical" evidence="6">
    <location>
        <begin position="54"/>
        <end position="71"/>
    </location>
</feature>
<dbReference type="InterPro" id="IPR036259">
    <property type="entry name" value="MFS_trans_sf"/>
</dbReference>
<dbReference type="PROSITE" id="PS50850">
    <property type="entry name" value="MFS"/>
    <property type="match status" value="1"/>
</dbReference>
<dbReference type="Gene3D" id="1.20.1250.20">
    <property type="entry name" value="MFS general substrate transporter like domains"/>
    <property type="match status" value="2"/>
</dbReference>
<evidence type="ECO:0000256" key="5">
    <source>
        <dbReference type="ARBA" id="ARBA00023136"/>
    </source>
</evidence>
<evidence type="ECO:0000313" key="9">
    <source>
        <dbReference type="Proteomes" id="UP001144673"/>
    </source>
</evidence>
<feature type="transmembrane region" description="Helical" evidence="6">
    <location>
        <begin position="97"/>
        <end position="118"/>
    </location>
</feature>
<feature type="transmembrane region" description="Helical" evidence="6">
    <location>
        <begin position="384"/>
        <end position="402"/>
    </location>
</feature>
<dbReference type="GeneID" id="80891959"/>
<dbReference type="Pfam" id="PF07690">
    <property type="entry name" value="MFS_1"/>
    <property type="match status" value="1"/>
</dbReference>
<dbReference type="SUPFAM" id="SSF103473">
    <property type="entry name" value="MFS general substrate transporter"/>
    <property type="match status" value="1"/>
</dbReference>
<feature type="transmembrane region" description="Helical" evidence="6">
    <location>
        <begin position="354"/>
        <end position="375"/>
    </location>
</feature>
<dbReference type="PANTHER" id="PTHR43791">
    <property type="entry name" value="PERMEASE-RELATED"/>
    <property type="match status" value="1"/>
</dbReference>
<dbReference type="RefSeq" id="XP_056049639.1">
    <property type="nucleotide sequence ID" value="XM_056196074.1"/>
</dbReference>
<comment type="subcellular location">
    <subcellularLocation>
        <location evidence="1">Membrane</location>
        <topology evidence="1">Multi-pass membrane protein</topology>
    </subcellularLocation>
</comment>
<feature type="transmembrane region" description="Helical" evidence="6">
    <location>
        <begin position="125"/>
        <end position="143"/>
    </location>
</feature>
<evidence type="ECO:0000256" key="6">
    <source>
        <dbReference type="SAM" id="Phobius"/>
    </source>
</evidence>
<dbReference type="EMBL" id="JAJHUN010000011">
    <property type="protein sequence ID" value="KAJ4145969.1"/>
    <property type="molecule type" value="Genomic_DNA"/>
</dbReference>
<dbReference type="Proteomes" id="UP001144673">
    <property type="component" value="Chromosome 2"/>
</dbReference>
<reference evidence="8" key="1">
    <citation type="journal article" date="2023" name="Access Microbiol">
        <title>De-novo genome assembly for Akanthomyces muscarius, a biocontrol agent of insect agricultural pests.</title>
        <authorList>
            <person name="Erdos Z."/>
            <person name="Studholme D.J."/>
            <person name="Raymond B."/>
            <person name="Sharma M."/>
        </authorList>
    </citation>
    <scope>NUCLEOTIDE SEQUENCE</scope>
    <source>
        <strain evidence="8">Ve6</strain>
    </source>
</reference>
<dbReference type="GO" id="GO:0022857">
    <property type="term" value="F:transmembrane transporter activity"/>
    <property type="evidence" value="ECO:0007669"/>
    <property type="project" value="InterPro"/>
</dbReference>
<keyword evidence="2" id="KW-0813">Transport</keyword>
<dbReference type="InterPro" id="IPR011701">
    <property type="entry name" value="MFS"/>
</dbReference>
<evidence type="ECO:0000256" key="1">
    <source>
        <dbReference type="ARBA" id="ARBA00004141"/>
    </source>
</evidence>
<evidence type="ECO:0000256" key="3">
    <source>
        <dbReference type="ARBA" id="ARBA00022692"/>
    </source>
</evidence>
<proteinExistence type="predicted"/>
<comment type="caution">
    <text evidence="8">The sequence shown here is derived from an EMBL/GenBank/DDBJ whole genome shotgun (WGS) entry which is preliminary data.</text>
</comment>
<evidence type="ECO:0000256" key="4">
    <source>
        <dbReference type="ARBA" id="ARBA00022989"/>
    </source>
</evidence>
<keyword evidence="5 6" id="KW-0472">Membrane</keyword>
<dbReference type="InterPro" id="IPR020846">
    <property type="entry name" value="MFS_dom"/>
</dbReference>
<keyword evidence="4 6" id="KW-1133">Transmembrane helix</keyword>
<dbReference type="FunFam" id="1.20.1250.20:FF:000034">
    <property type="entry name" value="MFS general substrate transporter"/>
    <property type="match status" value="1"/>
</dbReference>
<keyword evidence="9" id="KW-1185">Reference proteome</keyword>
<dbReference type="AlphaFoldDB" id="A0A9W8Q4H9"/>
<keyword evidence="3 6" id="KW-0812">Transmembrane</keyword>
<name>A0A9W8Q4H9_AKAMU</name>
<accession>A0A9W8Q4H9</accession>